<proteinExistence type="predicted"/>
<dbReference type="InterPro" id="IPR040771">
    <property type="entry name" value="TLP1_add_C"/>
</dbReference>
<dbReference type="Gene3D" id="2.40.50.840">
    <property type="match status" value="1"/>
</dbReference>
<sequence length="146" mass="16517">LRRLAAQLIVDLFPRTCTDAVRHGARQVGIYSTTPCSNWRPGASDVLQETVSRQARISIASRPQILGKIETWVVNYRQGEPESVVIIGRQQSDEARFMAVNRPEDADFIRVLAEHDPDDLSVRIEPTERFNLFRSDRSAGQPGMNR</sequence>
<comment type="caution">
    <text evidence="2">The sequence shown here is derived from an EMBL/GenBank/DDBJ whole genome shotgun (WGS) entry which is preliminary data.</text>
</comment>
<evidence type="ECO:0000259" key="1">
    <source>
        <dbReference type="Pfam" id="PF18313"/>
    </source>
</evidence>
<gene>
    <name evidence="2" type="ORF">S01H4_18809</name>
</gene>
<dbReference type="AlphaFoldDB" id="X1A0B9"/>
<evidence type="ECO:0000313" key="2">
    <source>
        <dbReference type="EMBL" id="GAG53731.1"/>
    </source>
</evidence>
<dbReference type="EMBL" id="BART01008351">
    <property type="protein sequence ID" value="GAG53731.1"/>
    <property type="molecule type" value="Genomic_DNA"/>
</dbReference>
<organism evidence="2">
    <name type="scientific">marine sediment metagenome</name>
    <dbReference type="NCBI Taxonomy" id="412755"/>
    <lineage>
        <taxon>unclassified sequences</taxon>
        <taxon>metagenomes</taxon>
        <taxon>ecological metagenomes</taxon>
    </lineage>
</organism>
<name>X1A0B9_9ZZZZ</name>
<feature type="domain" description="Thiolase-like protein type 1 additional C-terminal" evidence="1">
    <location>
        <begin position="47"/>
        <end position="127"/>
    </location>
</feature>
<protein>
    <recommendedName>
        <fullName evidence="1">Thiolase-like protein type 1 additional C-terminal domain-containing protein</fullName>
    </recommendedName>
</protein>
<dbReference type="Pfam" id="PF18313">
    <property type="entry name" value="TLP1_add_C"/>
    <property type="match status" value="1"/>
</dbReference>
<feature type="non-terminal residue" evidence="2">
    <location>
        <position position="1"/>
    </location>
</feature>
<reference evidence="2" key="1">
    <citation type="journal article" date="2014" name="Front. Microbiol.">
        <title>High frequency of phylogenetically diverse reductive dehalogenase-homologous genes in deep subseafloor sedimentary metagenomes.</title>
        <authorList>
            <person name="Kawai M."/>
            <person name="Futagami T."/>
            <person name="Toyoda A."/>
            <person name="Takaki Y."/>
            <person name="Nishi S."/>
            <person name="Hori S."/>
            <person name="Arai W."/>
            <person name="Tsubouchi T."/>
            <person name="Morono Y."/>
            <person name="Uchiyama I."/>
            <person name="Ito T."/>
            <person name="Fujiyama A."/>
            <person name="Inagaki F."/>
            <person name="Takami H."/>
        </authorList>
    </citation>
    <scope>NUCLEOTIDE SEQUENCE</scope>
    <source>
        <strain evidence="2">Expedition CK06-06</strain>
    </source>
</reference>
<accession>X1A0B9</accession>